<dbReference type="InterPro" id="IPR022644">
    <property type="entry name" value="De-COase2_N"/>
</dbReference>
<dbReference type="AlphaFoldDB" id="A0A919LWC4"/>
<dbReference type="SUPFAM" id="SSF51419">
    <property type="entry name" value="PLP-binding barrel"/>
    <property type="match status" value="1"/>
</dbReference>
<reference evidence="3" key="1">
    <citation type="submission" date="2020-10" db="EMBL/GenBank/DDBJ databases">
        <title>Genome Sequence of ESBL Producing Zambian Clinical Strains.</title>
        <authorList>
            <person name="Shawa M."/>
            <person name="Furuta Y."/>
            <person name="Simbotwe M."/>
            <person name="Mulenga E."/>
            <person name="Mubanga M."/>
            <person name="Mulenga G."/>
            <person name="Kaile C."/>
            <person name="Zorigt T."/>
            <person name="Hang'ombe B."/>
            <person name="Higashi H."/>
        </authorList>
    </citation>
    <scope>NUCLEOTIDE SEQUENCE</scope>
    <source>
        <strain evidence="3">Zam_UTH_09</strain>
    </source>
</reference>
<dbReference type="Proteomes" id="UP000655094">
    <property type="component" value="Unassembled WGS sequence"/>
</dbReference>
<organism evidence="3 4">
    <name type="scientific">Klebsiella pneumoniae</name>
    <dbReference type="NCBI Taxonomy" id="573"/>
    <lineage>
        <taxon>Bacteria</taxon>
        <taxon>Pseudomonadati</taxon>
        <taxon>Pseudomonadota</taxon>
        <taxon>Gammaproteobacteria</taxon>
        <taxon>Enterobacterales</taxon>
        <taxon>Enterobacteriaceae</taxon>
        <taxon>Klebsiella/Raoultella group</taxon>
        <taxon>Klebsiella</taxon>
        <taxon>Klebsiella pneumoniae complex</taxon>
    </lineage>
</organism>
<protein>
    <recommendedName>
        <fullName evidence="2">Orn/DAP/Arg decarboxylase 2 N-terminal domain-containing protein</fullName>
    </recommendedName>
</protein>
<comment type="caution">
    <text evidence="3">The sequence shown here is derived from an EMBL/GenBank/DDBJ whole genome shotgun (WGS) entry which is preliminary data.</text>
</comment>
<dbReference type="InterPro" id="IPR022657">
    <property type="entry name" value="De-COase2_CS"/>
</dbReference>
<proteinExistence type="predicted"/>
<dbReference type="InterPro" id="IPR029066">
    <property type="entry name" value="PLP-binding_barrel"/>
</dbReference>
<evidence type="ECO:0000313" key="3">
    <source>
        <dbReference type="EMBL" id="GHK56819.1"/>
    </source>
</evidence>
<dbReference type="Pfam" id="PF02784">
    <property type="entry name" value="Orn_Arg_deC_N"/>
    <property type="match status" value="1"/>
</dbReference>
<evidence type="ECO:0000256" key="1">
    <source>
        <dbReference type="SAM" id="MobiDB-lite"/>
    </source>
</evidence>
<evidence type="ECO:0000259" key="2">
    <source>
        <dbReference type="Pfam" id="PF02784"/>
    </source>
</evidence>
<dbReference type="Gene3D" id="3.20.20.10">
    <property type="entry name" value="Alanine racemase"/>
    <property type="match status" value="1"/>
</dbReference>
<feature type="compositionally biased region" description="Low complexity" evidence="1">
    <location>
        <begin position="67"/>
        <end position="80"/>
    </location>
</feature>
<dbReference type="EMBL" id="BNFF01000001">
    <property type="protein sequence ID" value="GHK56819.1"/>
    <property type="molecule type" value="Genomic_DNA"/>
</dbReference>
<evidence type="ECO:0000313" key="4">
    <source>
        <dbReference type="Proteomes" id="UP000655094"/>
    </source>
</evidence>
<gene>
    <name evidence="3" type="ORF">KPZU09_65550</name>
</gene>
<dbReference type="GO" id="GO:0003824">
    <property type="term" value="F:catalytic activity"/>
    <property type="evidence" value="ECO:0007669"/>
    <property type="project" value="InterPro"/>
</dbReference>
<name>A0A919LWC4_KLEPN</name>
<accession>A0A919LWC4</accession>
<feature type="region of interest" description="Disordered" evidence="1">
    <location>
        <begin position="66"/>
        <end position="93"/>
    </location>
</feature>
<sequence>MRRDGAPVVDFAQDLQAISAGGGLSIPYREGEEAIDTAHYYGLWNRAREQIAAHLGHPVKLEIEPDASGGRVRRAGVAGAQRERDGQPSLRAD</sequence>
<feature type="domain" description="Orn/DAP/Arg decarboxylase 2 N-terminal" evidence="2">
    <location>
        <begin position="11"/>
        <end position="65"/>
    </location>
</feature>
<dbReference type="PROSITE" id="PS00879">
    <property type="entry name" value="ODR_DC_2_2"/>
    <property type="match status" value="1"/>
</dbReference>
<feature type="compositionally biased region" description="Basic and acidic residues" evidence="1">
    <location>
        <begin position="81"/>
        <end position="93"/>
    </location>
</feature>